<accession>A0ABS3JNX4</accession>
<reference evidence="2 3" key="1">
    <citation type="submission" date="2021-03" db="EMBL/GenBank/DDBJ databases">
        <title>Fibrella sp. HMF5405 genome sequencing and assembly.</title>
        <authorList>
            <person name="Kang H."/>
            <person name="Kim H."/>
            <person name="Bae S."/>
            <person name="Joh K."/>
        </authorList>
    </citation>
    <scope>NUCLEOTIDE SEQUENCE [LARGE SCALE GENOMIC DNA]</scope>
    <source>
        <strain evidence="2 3">HMF5405</strain>
    </source>
</reference>
<sequence length="186" mass="19706">MKKNLLLLMLATGLASCIKQEIVPTPTASVSVDGGDYGQFQFSVSGTNIETYNWDFGDGAKATTANPVHTFANNGLHLVTLTAYGRGGNTVVTRSLNVRDVRGNATFWVKTGSSQIEVTIDNTYQATITSVYSGAPSCGSTGTASFPFLTEGTHSFTARQKTANPLSWKGDVLVTGGSCQTMQLSY</sequence>
<dbReference type="RefSeq" id="WP_207331148.1">
    <property type="nucleotide sequence ID" value="NZ_JAFMYW010000007.1"/>
</dbReference>
<evidence type="ECO:0000313" key="3">
    <source>
        <dbReference type="Proteomes" id="UP000664628"/>
    </source>
</evidence>
<proteinExistence type="predicted"/>
<feature type="domain" description="PKD" evidence="1">
    <location>
        <begin position="40"/>
        <end position="98"/>
    </location>
</feature>
<dbReference type="Proteomes" id="UP000664628">
    <property type="component" value="Unassembled WGS sequence"/>
</dbReference>
<protein>
    <submittedName>
        <fullName evidence="2">PKD domain-containing protein</fullName>
    </submittedName>
</protein>
<evidence type="ECO:0000259" key="1">
    <source>
        <dbReference type="PROSITE" id="PS50093"/>
    </source>
</evidence>
<gene>
    <name evidence="2" type="ORF">J2I46_21590</name>
</gene>
<dbReference type="InterPro" id="IPR013783">
    <property type="entry name" value="Ig-like_fold"/>
</dbReference>
<dbReference type="Pfam" id="PF18911">
    <property type="entry name" value="PKD_4"/>
    <property type="match status" value="1"/>
</dbReference>
<name>A0ABS3JNX4_9BACT</name>
<evidence type="ECO:0000313" key="2">
    <source>
        <dbReference type="EMBL" id="MBO0951193.1"/>
    </source>
</evidence>
<dbReference type="InterPro" id="IPR000601">
    <property type="entry name" value="PKD_dom"/>
</dbReference>
<comment type="caution">
    <text evidence="2">The sequence shown here is derived from an EMBL/GenBank/DDBJ whole genome shotgun (WGS) entry which is preliminary data.</text>
</comment>
<dbReference type="InterPro" id="IPR035986">
    <property type="entry name" value="PKD_dom_sf"/>
</dbReference>
<dbReference type="InterPro" id="IPR022409">
    <property type="entry name" value="PKD/Chitinase_dom"/>
</dbReference>
<dbReference type="CDD" id="cd00146">
    <property type="entry name" value="PKD"/>
    <property type="match status" value="1"/>
</dbReference>
<dbReference type="PROSITE" id="PS50093">
    <property type="entry name" value="PKD"/>
    <property type="match status" value="1"/>
</dbReference>
<dbReference type="PROSITE" id="PS51257">
    <property type="entry name" value="PROKAR_LIPOPROTEIN"/>
    <property type="match status" value="1"/>
</dbReference>
<dbReference type="Gene3D" id="2.60.40.10">
    <property type="entry name" value="Immunoglobulins"/>
    <property type="match status" value="1"/>
</dbReference>
<organism evidence="2 3">
    <name type="scientific">Fibrella forsythiae</name>
    <dbReference type="NCBI Taxonomy" id="2817061"/>
    <lineage>
        <taxon>Bacteria</taxon>
        <taxon>Pseudomonadati</taxon>
        <taxon>Bacteroidota</taxon>
        <taxon>Cytophagia</taxon>
        <taxon>Cytophagales</taxon>
        <taxon>Spirosomataceae</taxon>
        <taxon>Fibrella</taxon>
    </lineage>
</organism>
<keyword evidence="3" id="KW-1185">Reference proteome</keyword>
<dbReference type="SUPFAM" id="SSF49299">
    <property type="entry name" value="PKD domain"/>
    <property type="match status" value="1"/>
</dbReference>
<dbReference type="SMART" id="SM00089">
    <property type="entry name" value="PKD"/>
    <property type="match status" value="1"/>
</dbReference>
<dbReference type="EMBL" id="JAFMYW010000007">
    <property type="protein sequence ID" value="MBO0951193.1"/>
    <property type="molecule type" value="Genomic_DNA"/>
</dbReference>